<keyword evidence="3" id="KW-1185">Reference proteome</keyword>
<feature type="region of interest" description="Disordered" evidence="1">
    <location>
        <begin position="28"/>
        <end position="51"/>
    </location>
</feature>
<organism evidence="2 3">
    <name type="scientific">Streptomyces calidiresistens</name>
    <dbReference type="NCBI Taxonomy" id="1485586"/>
    <lineage>
        <taxon>Bacteria</taxon>
        <taxon>Bacillati</taxon>
        <taxon>Actinomycetota</taxon>
        <taxon>Actinomycetes</taxon>
        <taxon>Kitasatosporales</taxon>
        <taxon>Streptomycetaceae</taxon>
        <taxon>Streptomyces</taxon>
    </lineage>
</organism>
<sequence length="51" mass="5132">MNTRSRMIVVLLIGSLLGLLFLAEGCERSGPAPGGGGDTFDARPAPTASTG</sequence>
<protein>
    <submittedName>
        <fullName evidence="2">Uncharacterized protein</fullName>
    </submittedName>
</protein>
<name>A0A7W3T336_9ACTN</name>
<evidence type="ECO:0000313" key="2">
    <source>
        <dbReference type="EMBL" id="MBB0230052.1"/>
    </source>
</evidence>
<dbReference type="AlphaFoldDB" id="A0A7W3T336"/>
<accession>A0A7W3T336</accession>
<comment type="caution">
    <text evidence="2">The sequence shown here is derived from an EMBL/GenBank/DDBJ whole genome shotgun (WGS) entry which is preliminary data.</text>
</comment>
<reference evidence="3" key="1">
    <citation type="submission" date="2019-10" db="EMBL/GenBank/DDBJ databases">
        <title>Streptomyces sp. nov., a novel actinobacterium isolated from alkaline environment.</title>
        <authorList>
            <person name="Golinska P."/>
        </authorList>
    </citation>
    <scope>NUCLEOTIDE SEQUENCE [LARGE SCALE GENOMIC DNA]</scope>
    <source>
        <strain evidence="3">DSM 42108</strain>
    </source>
</reference>
<proteinExistence type="predicted"/>
<dbReference type="RefSeq" id="WP_182663143.1">
    <property type="nucleotide sequence ID" value="NZ_VKHS01000210.1"/>
</dbReference>
<evidence type="ECO:0000256" key="1">
    <source>
        <dbReference type="SAM" id="MobiDB-lite"/>
    </source>
</evidence>
<dbReference type="Proteomes" id="UP000530234">
    <property type="component" value="Unassembled WGS sequence"/>
</dbReference>
<gene>
    <name evidence="2" type="ORF">FOE67_11105</name>
</gene>
<evidence type="ECO:0000313" key="3">
    <source>
        <dbReference type="Proteomes" id="UP000530234"/>
    </source>
</evidence>
<dbReference type="EMBL" id="VKHS01000210">
    <property type="protein sequence ID" value="MBB0230052.1"/>
    <property type="molecule type" value="Genomic_DNA"/>
</dbReference>